<reference evidence="2" key="1">
    <citation type="submission" date="2023-03" db="EMBL/GenBank/DDBJ databases">
        <title>Massive genome expansion in bonnet fungi (Mycena s.s.) driven by repeated elements and novel gene families across ecological guilds.</title>
        <authorList>
            <consortium name="Lawrence Berkeley National Laboratory"/>
            <person name="Harder C.B."/>
            <person name="Miyauchi S."/>
            <person name="Viragh M."/>
            <person name="Kuo A."/>
            <person name="Thoen E."/>
            <person name="Andreopoulos B."/>
            <person name="Lu D."/>
            <person name="Skrede I."/>
            <person name="Drula E."/>
            <person name="Henrissat B."/>
            <person name="Morin E."/>
            <person name="Kohler A."/>
            <person name="Barry K."/>
            <person name="LaButti K."/>
            <person name="Morin E."/>
            <person name="Salamov A."/>
            <person name="Lipzen A."/>
            <person name="Mereny Z."/>
            <person name="Hegedus B."/>
            <person name="Baldrian P."/>
            <person name="Stursova M."/>
            <person name="Weitz H."/>
            <person name="Taylor A."/>
            <person name="Grigoriev I.V."/>
            <person name="Nagy L.G."/>
            <person name="Martin F."/>
            <person name="Kauserud H."/>
        </authorList>
    </citation>
    <scope>NUCLEOTIDE SEQUENCE</scope>
    <source>
        <strain evidence="2">CBHHK173m</strain>
    </source>
</reference>
<name>A0AAD6XW60_9AGAR</name>
<comment type="caution">
    <text evidence="2">The sequence shown here is derived from an EMBL/GenBank/DDBJ whole genome shotgun (WGS) entry which is preliminary data.</text>
</comment>
<feature type="compositionally biased region" description="Basic and acidic residues" evidence="1">
    <location>
        <begin position="34"/>
        <end position="43"/>
    </location>
</feature>
<feature type="compositionally biased region" description="Pro residues" evidence="1">
    <location>
        <begin position="145"/>
        <end position="158"/>
    </location>
</feature>
<feature type="compositionally biased region" description="Basic and acidic residues" evidence="1">
    <location>
        <begin position="286"/>
        <end position="297"/>
    </location>
</feature>
<dbReference type="Proteomes" id="UP001222325">
    <property type="component" value="Unassembled WGS sequence"/>
</dbReference>
<keyword evidence="3" id="KW-1185">Reference proteome</keyword>
<evidence type="ECO:0000256" key="1">
    <source>
        <dbReference type="SAM" id="MobiDB-lite"/>
    </source>
</evidence>
<feature type="compositionally biased region" description="Polar residues" evidence="1">
    <location>
        <begin position="49"/>
        <end position="59"/>
    </location>
</feature>
<feature type="compositionally biased region" description="Low complexity" evidence="1">
    <location>
        <begin position="299"/>
        <end position="309"/>
    </location>
</feature>
<feature type="region of interest" description="Disordered" evidence="1">
    <location>
        <begin position="219"/>
        <end position="323"/>
    </location>
</feature>
<organism evidence="2 3">
    <name type="scientific">Mycena belliarum</name>
    <dbReference type="NCBI Taxonomy" id="1033014"/>
    <lineage>
        <taxon>Eukaryota</taxon>
        <taxon>Fungi</taxon>
        <taxon>Dikarya</taxon>
        <taxon>Basidiomycota</taxon>
        <taxon>Agaricomycotina</taxon>
        <taxon>Agaricomycetes</taxon>
        <taxon>Agaricomycetidae</taxon>
        <taxon>Agaricales</taxon>
        <taxon>Marasmiineae</taxon>
        <taxon>Mycenaceae</taxon>
        <taxon>Mycena</taxon>
    </lineage>
</organism>
<dbReference type="PRINTS" id="PR01217">
    <property type="entry name" value="PRICHEXTENSN"/>
</dbReference>
<evidence type="ECO:0000313" key="3">
    <source>
        <dbReference type="Proteomes" id="UP001222325"/>
    </source>
</evidence>
<feature type="compositionally biased region" description="Pro residues" evidence="1">
    <location>
        <begin position="182"/>
        <end position="198"/>
    </location>
</feature>
<gene>
    <name evidence="2" type="ORF">B0H15DRAFT_33504</name>
</gene>
<dbReference type="EMBL" id="JARJCN010000010">
    <property type="protein sequence ID" value="KAJ7097185.1"/>
    <property type="molecule type" value="Genomic_DNA"/>
</dbReference>
<feature type="compositionally biased region" description="Basic and acidic residues" evidence="1">
    <location>
        <begin position="108"/>
        <end position="119"/>
    </location>
</feature>
<protein>
    <submittedName>
        <fullName evidence="2">Uncharacterized protein</fullName>
    </submittedName>
</protein>
<evidence type="ECO:0000313" key="2">
    <source>
        <dbReference type="EMBL" id="KAJ7097185.1"/>
    </source>
</evidence>
<accession>A0AAD6XW60</accession>
<feature type="region of interest" description="Disordered" evidence="1">
    <location>
        <begin position="22"/>
        <end position="203"/>
    </location>
</feature>
<sequence length="323" mass="34717">MRSRYAFLRGKYETTRDKYEELRRAGTGASSGQIKEKPGENGEYRSPAVAQTSMENSSLREAAPDGEMDSSSPTRDPVLRYRYPQSEDASPLFLASPQKEQEQEQEQEQDRDPRSRIMRDPTLTAPTRPNGSLAPIPTLVLPHAPTQPPTPDPTPPTRLVPLPVMADADLADTHPQAADAVPAPPPGPPPRQPPPPSPARASVSFQLARLRPALKSFKFGPALGLGAPLGLPPKPKPKPKPHALQPATVTQPGRPSLMPYALCRSADPDRSLSSNANAARRNGHRSAGEGDRYRPGEMSRSGSASRSRGPAQTQAGGGRGRGR</sequence>
<feature type="compositionally biased region" description="Low complexity" evidence="1">
    <location>
        <begin position="220"/>
        <end position="229"/>
    </location>
</feature>
<proteinExistence type="predicted"/>
<dbReference type="AlphaFoldDB" id="A0AAD6XW60"/>